<dbReference type="Pfam" id="PF00293">
    <property type="entry name" value="NUDIX"/>
    <property type="match status" value="1"/>
</dbReference>
<dbReference type="EC" id="3.6.1.22" evidence="4"/>
<comment type="similarity">
    <text evidence="3">Belongs to the Nudix hydrolase family. NudC subfamily.</text>
</comment>
<keyword evidence="5" id="KW-0479">Metal-binding</keyword>
<comment type="caution">
    <text evidence="11">The sequence shown here is derived from an EMBL/GenBank/DDBJ whole genome shotgun (WGS) entry which is preliminary data.</text>
</comment>
<dbReference type="InterPro" id="IPR015375">
    <property type="entry name" value="NADH_PPase-like_N"/>
</dbReference>
<evidence type="ECO:0000256" key="3">
    <source>
        <dbReference type="ARBA" id="ARBA00009595"/>
    </source>
</evidence>
<evidence type="ECO:0000256" key="1">
    <source>
        <dbReference type="ARBA" id="ARBA00001946"/>
    </source>
</evidence>
<proteinExistence type="inferred from homology"/>
<dbReference type="PROSITE" id="PS00893">
    <property type="entry name" value="NUDIX_BOX"/>
    <property type="match status" value="1"/>
</dbReference>
<dbReference type="GO" id="GO:0046872">
    <property type="term" value="F:metal ion binding"/>
    <property type="evidence" value="ECO:0007669"/>
    <property type="project" value="UniProtKB-KW"/>
</dbReference>
<comment type="catalytic activity">
    <reaction evidence="9">
        <text>a 5'-end NAD(+)-phospho-ribonucleoside in mRNA + H2O = a 5'-end phospho-adenosine-phospho-ribonucleoside in mRNA + beta-nicotinamide D-ribonucleotide + 2 H(+)</text>
        <dbReference type="Rhea" id="RHEA:60876"/>
        <dbReference type="Rhea" id="RHEA-COMP:15698"/>
        <dbReference type="Rhea" id="RHEA-COMP:15719"/>
        <dbReference type="ChEBI" id="CHEBI:14649"/>
        <dbReference type="ChEBI" id="CHEBI:15377"/>
        <dbReference type="ChEBI" id="CHEBI:15378"/>
        <dbReference type="ChEBI" id="CHEBI:144029"/>
        <dbReference type="ChEBI" id="CHEBI:144051"/>
    </reaction>
    <physiologicalReaction direction="left-to-right" evidence="9">
        <dbReference type="Rhea" id="RHEA:60877"/>
    </physiologicalReaction>
</comment>
<name>A0A838YFP4_9GAMM</name>
<reference evidence="11 12" key="1">
    <citation type="submission" date="2020-06" db="EMBL/GenBank/DDBJ databases">
        <title>Dysbiosis in marine aquaculture revealed through microbiome analysis: reverse ecology for environmental sustainability.</title>
        <authorList>
            <person name="Haro-Moreno J.M."/>
            <person name="Coutinho F.H."/>
            <person name="Zaragoza-Solas A."/>
            <person name="Picazo A."/>
            <person name="Almagro-Moreno S."/>
            <person name="Lopez-Perez M."/>
        </authorList>
    </citation>
    <scope>NUCLEOTIDE SEQUENCE [LARGE SCALE GENOMIC DNA]</scope>
    <source>
        <strain evidence="11">MCMED-G42</strain>
    </source>
</reference>
<dbReference type="GO" id="GO:0035529">
    <property type="term" value="F:NADH pyrophosphatase activity"/>
    <property type="evidence" value="ECO:0007669"/>
    <property type="project" value="TreeGrafter"/>
</dbReference>
<evidence type="ECO:0000256" key="9">
    <source>
        <dbReference type="ARBA" id="ARBA00023679"/>
    </source>
</evidence>
<protein>
    <recommendedName>
        <fullName evidence="4">NAD(+) diphosphatase</fullName>
        <ecNumber evidence="4">3.6.1.22</ecNumber>
    </recommendedName>
</protein>
<comment type="cofactor">
    <cofactor evidence="2">
        <name>Zn(2+)</name>
        <dbReference type="ChEBI" id="CHEBI:29105"/>
    </cofactor>
</comment>
<dbReference type="GO" id="GO:0019677">
    <property type="term" value="P:NAD+ catabolic process"/>
    <property type="evidence" value="ECO:0007669"/>
    <property type="project" value="TreeGrafter"/>
</dbReference>
<comment type="cofactor">
    <cofactor evidence="1">
        <name>Mg(2+)</name>
        <dbReference type="ChEBI" id="CHEBI:18420"/>
    </cofactor>
</comment>
<dbReference type="PANTHER" id="PTHR42904:SF6">
    <property type="entry name" value="NAD-CAPPED RNA HYDROLASE NUDT12"/>
    <property type="match status" value="1"/>
</dbReference>
<dbReference type="Gene3D" id="3.90.79.10">
    <property type="entry name" value="Nucleoside Triphosphate Pyrophosphohydrolase"/>
    <property type="match status" value="1"/>
</dbReference>
<evidence type="ECO:0000256" key="2">
    <source>
        <dbReference type="ARBA" id="ARBA00001947"/>
    </source>
</evidence>
<keyword evidence="7" id="KW-0460">Magnesium</keyword>
<evidence type="ECO:0000256" key="8">
    <source>
        <dbReference type="ARBA" id="ARBA00023027"/>
    </source>
</evidence>
<evidence type="ECO:0000256" key="5">
    <source>
        <dbReference type="ARBA" id="ARBA00022723"/>
    </source>
</evidence>
<dbReference type="CDD" id="cd03429">
    <property type="entry name" value="NUDIX_NADH_pyrophosphatase_Nudt13"/>
    <property type="match status" value="1"/>
</dbReference>
<evidence type="ECO:0000256" key="7">
    <source>
        <dbReference type="ARBA" id="ARBA00022842"/>
    </source>
</evidence>
<dbReference type="PANTHER" id="PTHR42904">
    <property type="entry name" value="NUDIX HYDROLASE, NUDC SUBFAMILY"/>
    <property type="match status" value="1"/>
</dbReference>
<evidence type="ECO:0000313" key="12">
    <source>
        <dbReference type="Proteomes" id="UP000585327"/>
    </source>
</evidence>
<evidence type="ECO:0000256" key="6">
    <source>
        <dbReference type="ARBA" id="ARBA00022801"/>
    </source>
</evidence>
<dbReference type="Pfam" id="PF09296">
    <property type="entry name" value="NUDIX-like"/>
    <property type="match status" value="1"/>
</dbReference>
<evidence type="ECO:0000313" key="11">
    <source>
        <dbReference type="EMBL" id="MBA4723677.1"/>
    </source>
</evidence>
<dbReference type="AlphaFoldDB" id="A0A838YFP4"/>
<dbReference type="InterPro" id="IPR020084">
    <property type="entry name" value="NUDIX_hydrolase_CS"/>
</dbReference>
<evidence type="ECO:0000259" key="10">
    <source>
        <dbReference type="PROSITE" id="PS51462"/>
    </source>
</evidence>
<feature type="domain" description="Nudix hydrolase" evidence="10">
    <location>
        <begin position="145"/>
        <end position="269"/>
    </location>
</feature>
<dbReference type="PROSITE" id="PS51462">
    <property type="entry name" value="NUDIX"/>
    <property type="match status" value="1"/>
</dbReference>
<dbReference type="Gene3D" id="3.90.79.20">
    <property type="match status" value="1"/>
</dbReference>
<dbReference type="EMBL" id="JACETM010000002">
    <property type="protein sequence ID" value="MBA4723677.1"/>
    <property type="molecule type" value="Genomic_DNA"/>
</dbReference>
<dbReference type="InterPro" id="IPR050241">
    <property type="entry name" value="NAD-cap_RNA_hydrolase_NudC"/>
</dbReference>
<evidence type="ECO:0000256" key="4">
    <source>
        <dbReference type="ARBA" id="ARBA00012381"/>
    </source>
</evidence>
<dbReference type="SUPFAM" id="SSF55811">
    <property type="entry name" value="Nudix"/>
    <property type="match status" value="1"/>
</dbReference>
<sequence length="275" mass="31018">MHFKRFLDFKTNNLNKKLIIFKNNKIIFDADTNNFILDYAYLSIDIDSSFYVGIGEDDNTLYYAVDVTNSNFSLSDQGYTSLIEIDIRSILVKSSAEEIALVGRAQHLLDWYKNSQYCGACGGKNLYSDKEGAFYCSCSKNMLYPKISPCVIGIILNGDDILLARNKLFPDGMFSAIAGFVEASETLEQTFEREIYEEVGLKVKNIKYFGSQPWPFPNQLMIAFTCEYESGEINVDGEEIVEASWFNSSNMPNIPPTSSISGQLINSYLEGHLKP</sequence>
<dbReference type="Proteomes" id="UP000585327">
    <property type="component" value="Unassembled WGS sequence"/>
</dbReference>
<dbReference type="GO" id="GO:0005829">
    <property type="term" value="C:cytosol"/>
    <property type="evidence" value="ECO:0007669"/>
    <property type="project" value="TreeGrafter"/>
</dbReference>
<dbReference type="GO" id="GO:0006742">
    <property type="term" value="P:NADP+ catabolic process"/>
    <property type="evidence" value="ECO:0007669"/>
    <property type="project" value="TreeGrafter"/>
</dbReference>
<dbReference type="NCBIfam" id="NF001299">
    <property type="entry name" value="PRK00241.1"/>
    <property type="match status" value="1"/>
</dbReference>
<organism evidence="11 12">
    <name type="scientific">SAR86 cluster bacterium</name>
    <dbReference type="NCBI Taxonomy" id="2030880"/>
    <lineage>
        <taxon>Bacteria</taxon>
        <taxon>Pseudomonadati</taxon>
        <taxon>Pseudomonadota</taxon>
        <taxon>Gammaproteobacteria</taxon>
        <taxon>SAR86 cluster</taxon>
    </lineage>
</organism>
<keyword evidence="6 11" id="KW-0378">Hydrolase</keyword>
<gene>
    <name evidence="11" type="primary">nudC</name>
    <name evidence="11" type="ORF">H2021_00515</name>
</gene>
<dbReference type="InterPro" id="IPR015797">
    <property type="entry name" value="NUDIX_hydrolase-like_dom_sf"/>
</dbReference>
<accession>A0A838YFP4</accession>
<keyword evidence="8" id="KW-0520">NAD</keyword>
<dbReference type="InterPro" id="IPR049734">
    <property type="entry name" value="NudC-like_C"/>
</dbReference>
<dbReference type="InterPro" id="IPR000086">
    <property type="entry name" value="NUDIX_hydrolase_dom"/>
</dbReference>